<dbReference type="PANTHER" id="PTHR44196:SF1">
    <property type="entry name" value="DEHYDROGENASE_REDUCTASE SDR FAMILY MEMBER 7B"/>
    <property type="match status" value="1"/>
</dbReference>
<name>A0A0K1ETN2_CHOCO</name>
<gene>
    <name evidence="4" type="ORF">CMC5_083840</name>
</gene>
<proteinExistence type="inferred from homology"/>
<evidence type="ECO:0000313" key="4">
    <source>
        <dbReference type="EMBL" id="AKT44144.1"/>
    </source>
</evidence>
<accession>A0A0K1ETN2</accession>
<dbReference type="PRINTS" id="PR00081">
    <property type="entry name" value="GDHRDH"/>
</dbReference>
<protein>
    <submittedName>
        <fullName evidence="4">Short-chain dehydrogenase</fullName>
    </submittedName>
</protein>
<dbReference type="GO" id="GO:0016491">
    <property type="term" value="F:oxidoreductase activity"/>
    <property type="evidence" value="ECO:0007669"/>
    <property type="project" value="UniProtKB-KW"/>
</dbReference>
<sequence>MQGRFANKVVIVTGASSSAGIGAASARRFVEEGARVAVVARGAAGLDALVEELRARGGDARAFPADLTDIDACERLIQDVISAFGGIDVLVNNAGANTRGPLADQDHRALANVLQINLVAPVVLTRLALPALRARGGAIVQVASIAGQFPLAGEATYSASKFGLRAFTFALREELEGTGVRLAVVSPGPVETGFLLQELDHVPDLIFAQPMSSADQVAELVVASAVDGRRERTIPVQTGILARLGAALPPLRRALVPLMETRGRVAKEAFRVRHGRS</sequence>
<evidence type="ECO:0000256" key="1">
    <source>
        <dbReference type="ARBA" id="ARBA00006484"/>
    </source>
</evidence>
<keyword evidence="5" id="KW-1185">Reference proteome</keyword>
<evidence type="ECO:0000256" key="3">
    <source>
        <dbReference type="RuleBase" id="RU000363"/>
    </source>
</evidence>
<dbReference type="GO" id="GO:0016020">
    <property type="term" value="C:membrane"/>
    <property type="evidence" value="ECO:0007669"/>
    <property type="project" value="TreeGrafter"/>
</dbReference>
<dbReference type="OrthoDB" id="450111at2"/>
<dbReference type="SUPFAM" id="SSF51735">
    <property type="entry name" value="NAD(P)-binding Rossmann-fold domains"/>
    <property type="match status" value="1"/>
</dbReference>
<dbReference type="Proteomes" id="UP000067626">
    <property type="component" value="Chromosome"/>
</dbReference>
<dbReference type="AlphaFoldDB" id="A0A0K1ETN2"/>
<dbReference type="STRING" id="52.CMC5_083840"/>
<dbReference type="EMBL" id="CP012159">
    <property type="protein sequence ID" value="AKT44144.1"/>
    <property type="molecule type" value="Genomic_DNA"/>
</dbReference>
<dbReference type="PANTHER" id="PTHR44196">
    <property type="entry name" value="DEHYDROGENASE/REDUCTASE SDR FAMILY MEMBER 7B"/>
    <property type="match status" value="1"/>
</dbReference>
<dbReference type="PROSITE" id="PS00061">
    <property type="entry name" value="ADH_SHORT"/>
    <property type="match status" value="1"/>
</dbReference>
<dbReference type="InterPro" id="IPR002347">
    <property type="entry name" value="SDR_fam"/>
</dbReference>
<dbReference type="KEGG" id="ccro:CMC5_083840"/>
<dbReference type="CDD" id="cd05233">
    <property type="entry name" value="SDR_c"/>
    <property type="match status" value="1"/>
</dbReference>
<dbReference type="InterPro" id="IPR036291">
    <property type="entry name" value="NAD(P)-bd_dom_sf"/>
</dbReference>
<keyword evidence="2" id="KW-0560">Oxidoreductase</keyword>
<evidence type="ECO:0000313" key="5">
    <source>
        <dbReference type="Proteomes" id="UP000067626"/>
    </source>
</evidence>
<evidence type="ECO:0000256" key="2">
    <source>
        <dbReference type="ARBA" id="ARBA00023002"/>
    </source>
</evidence>
<reference evidence="4 5" key="1">
    <citation type="submission" date="2015-07" db="EMBL/GenBank/DDBJ databases">
        <title>Genome analysis of myxobacterium Chondromyces crocatus Cm c5 reveals a high potential for natural compound synthesis and the genetic basis for the loss of fruiting body formation.</title>
        <authorList>
            <person name="Zaburannyi N."/>
            <person name="Bunk B."/>
            <person name="Maier J."/>
            <person name="Overmann J."/>
            <person name="Mueller R."/>
        </authorList>
    </citation>
    <scope>NUCLEOTIDE SEQUENCE [LARGE SCALE GENOMIC DNA]</scope>
    <source>
        <strain evidence="4 5">Cm c5</strain>
    </source>
</reference>
<dbReference type="PRINTS" id="PR00080">
    <property type="entry name" value="SDRFAMILY"/>
</dbReference>
<dbReference type="RefSeq" id="WP_050435528.1">
    <property type="nucleotide sequence ID" value="NZ_CP012159.1"/>
</dbReference>
<dbReference type="Gene3D" id="3.40.50.720">
    <property type="entry name" value="NAD(P)-binding Rossmann-like Domain"/>
    <property type="match status" value="1"/>
</dbReference>
<dbReference type="InterPro" id="IPR020904">
    <property type="entry name" value="Sc_DH/Rdtase_CS"/>
</dbReference>
<organism evidence="4 5">
    <name type="scientific">Chondromyces crocatus</name>
    <dbReference type="NCBI Taxonomy" id="52"/>
    <lineage>
        <taxon>Bacteria</taxon>
        <taxon>Pseudomonadati</taxon>
        <taxon>Myxococcota</taxon>
        <taxon>Polyangia</taxon>
        <taxon>Polyangiales</taxon>
        <taxon>Polyangiaceae</taxon>
        <taxon>Chondromyces</taxon>
    </lineage>
</organism>
<dbReference type="Pfam" id="PF00106">
    <property type="entry name" value="adh_short"/>
    <property type="match status" value="1"/>
</dbReference>
<comment type="similarity">
    <text evidence="1 3">Belongs to the short-chain dehydrogenases/reductases (SDR) family.</text>
</comment>